<dbReference type="InterPro" id="IPR011050">
    <property type="entry name" value="Pectin_lyase_fold/virulence"/>
</dbReference>
<dbReference type="InterPro" id="IPR039448">
    <property type="entry name" value="Beta_helix"/>
</dbReference>
<dbReference type="Proteomes" id="UP001163726">
    <property type="component" value="Chromosome"/>
</dbReference>
<keyword evidence="1" id="KW-0732">Signal</keyword>
<keyword evidence="4" id="KW-1185">Reference proteome</keyword>
<gene>
    <name evidence="3" type="ORF">OLW01_02395</name>
</gene>
<proteinExistence type="predicted"/>
<evidence type="ECO:0000256" key="1">
    <source>
        <dbReference type="SAM" id="SignalP"/>
    </source>
</evidence>
<name>A0ABY7AQS5_9ALTE</name>
<accession>A0ABY7AQS5</accession>
<evidence type="ECO:0000313" key="3">
    <source>
        <dbReference type="EMBL" id="WAJ70684.1"/>
    </source>
</evidence>
<evidence type="ECO:0000313" key="4">
    <source>
        <dbReference type="Proteomes" id="UP001163726"/>
    </source>
</evidence>
<protein>
    <submittedName>
        <fullName evidence="3">Right-handed parallel beta-helix repeat-containing protein</fullName>
    </submittedName>
</protein>
<dbReference type="Gene3D" id="2.160.20.10">
    <property type="entry name" value="Single-stranded right-handed beta-helix, Pectin lyase-like"/>
    <property type="match status" value="1"/>
</dbReference>
<organism evidence="3 4">
    <name type="scientific">Catenovulum adriaticum</name>
    <dbReference type="NCBI Taxonomy" id="2984846"/>
    <lineage>
        <taxon>Bacteria</taxon>
        <taxon>Pseudomonadati</taxon>
        <taxon>Pseudomonadota</taxon>
        <taxon>Gammaproteobacteria</taxon>
        <taxon>Alteromonadales</taxon>
        <taxon>Alteromonadaceae</taxon>
        <taxon>Catenovulum</taxon>
    </lineage>
</organism>
<feature type="domain" description="Right handed beta helix" evidence="2">
    <location>
        <begin position="72"/>
        <end position="230"/>
    </location>
</feature>
<dbReference type="SUPFAM" id="SSF51126">
    <property type="entry name" value="Pectin lyase-like"/>
    <property type="match status" value="1"/>
</dbReference>
<feature type="signal peptide" evidence="1">
    <location>
        <begin position="1"/>
        <end position="23"/>
    </location>
</feature>
<dbReference type="RefSeq" id="WP_268075033.1">
    <property type="nucleotide sequence ID" value="NZ_CP109965.1"/>
</dbReference>
<dbReference type="InterPro" id="IPR012334">
    <property type="entry name" value="Pectin_lyas_fold"/>
</dbReference>
<dbReference type="EMBL" id="CP109965">
    <property type="protein sequence ID" value="WAJ70684.1"/>
    <property type="molecule type" value="Genomic_DNA"/>
</dbReference>
<dbReference type="Pfam" id="PF13229">
    <property type="entry name" value="Beta_helix"/>
    <property type="match status" value="1"/>
</dbReference>
<evidence type="ECO:0000259" key="2">
    <source>
        <dbReference type="Pfam" id="PF13229"/>
    </source>
</evidence>
<feature type="chain" id="PRO_5046762033" evidence="1">
    <location>
        <begin position="24"/>
        <end position="344"/>
    </location>
</feature>
<reference evidence="3" key="1">
    <citation type="submission" date="2022-10" db="EMBL/GenBank/DDBJ databases">
        <title>Catenovulum adriacola sp. nov. isolated in the Harbour of Susak.</title>
        <authorList>
            <person name="Schoch T."/>
            <person name="Reich S.J."/>
            <person name="Stoeferle S."/>
            <person name="Flaiz M."/>
            <person name="Kazda M."/>
            <person name="Riedel C.U."/>
            <person name="Duerre P."/>
        </authorList>
    </citation>
    <scope>NUCLEOTIDE SEQUENCE</scope>
    <source>
        <strain evidence="3">TS8</strain>
    </source>
</reference>
<sequence>MNLKQSTLLAVLFFLSGFSQVVAAVLQDNEIVVDGISYPSFKAAENSIQDYSTIYLGPGIYSEGLHIRANHVWLTGSQKTHFVDAAIENKAAIVVSGKNVTIETIECSDISVYTHNGACIRQQASGLTLRNVYFHDSEQGVLQAHSTGDLTIEFSRFERLGDSGRAHAVYSHGDNLIIRDSVFIASKDQGHEIKSRSKTTLIENTLISSQNSDDSRLIDISDGGQLIITNSILHQGAQSVNRQVIGFALENMGRKREQSIVIKDSLIVMERIKGNEFLALNSDKKSQIKLDVSGNVLVGAFLDSENYQALNRVFESRTDANIAADKLPNIQQLPNLLNAYRALK</sequence>